<feature type="transmembrane region" description="Helical" evidence="1">
    <location>
        <begin position="7"/>
        <end position="26"/>
    </location>
</feature>
<dbReference type="Proteomes" id="UP000238137">
    <property type="component" value="Unassembled WGS sequence"/>
</dbReference>
<dbReference type="AlphaFoldDB" id="A0A422QVJ1"/>
<keyword evidence="1" id="KW-0472">Membrane</keyword>
<evidence type="ECO:0000313" key="3">
    <source>
        <dbReference type="Proteomes" id="UP000238137"/>
    </source>
</evidence>
<comment type="caution">
    <text evidence="2">The sequence shown here is derived from an EMBL/GenBank/DDBJ whole genome shotgun (WGS) entry which is preliminary data.</text>
</comment>
<keyword evidence="1" id="KW-0812">Transmembrane</keyword>
<keyword evidence="1" id="KW-1133">Transmembrane helix</keyword>
<accession>A0A422QVJ1</accession>
<keyword evidence="3" id="KW-1185">Reference proteome</keyword>
<organism evidence="2 3">
    <name type="scientific">Paracoccus methylarcula</name>
    <dbReference type="NCBI Taxonomy" id="72022"/>
    <lineage>
        <taxon>Bacteria</taxon>
        <taxon>Pseudomonadati</taxon>
        <taxon>Pseudomonadota</taxon>
        <taxon>Alphaproteobacteria</taxon>
        <taxon>Rhodobacterales</taxon>
        <taxon>Paracoccaceae</taxon>
        <taxon>Paracoccus</taxon>
    </lineage>
</organism>
<name>A0A422QVJ1_9RHOB</name>
<evidence type="ECO:0000256" key="1">
    <source>
        <dbReference type="SAM" id="Phobius"/>
    </source>
</evidence>
<reference evidence="2" key="1">
    <citation type="submission" date="2018-05" db="EMBL/GenBank/DDBJ databases">
        <title>Reclassification of Methylarcula marina and Methylarcula terricola as Paracoccus methylarcula sp.nov., comb.nov. and Paracoccus terricola comb.nov.</title>
        <authorList>
            <person name="Shmareva M.N."/>
            <person name="Doronina N.V."/>
            <person name="Vasilenko O.V."/>
            <person name="Tarlachkov S.V."/>
            <person name="Trotsenko Y.A."/>
        </authorList>
    </citation>
    <scope>NUCLEOTIDE SEQUENCE [LARGE SCALE GENOMIC DNA]</scope>
    <source>
        <strain evidence="2">VKM B-2159</strain>
    </source>
</reference>
<feature type="transmembrane region" description="Helical" evidence="1">
    <location>
        <begin position="72"/>
        <end position="91"/>
    </location>
</feature>
<evidence type="ECO:0000313" key="2">
    <source>
        <dbReference type="EMBL" id="RNF33993.1"/>
    </source>
</evidence>
<proteinExistence type="predicted"/>
<protein>
    <submittedName>
        <fullName evidence="2">Uncharacterized protein</fullName>
    </submittedName>
</protein>
<gene>
    <name evidence="2" type="ORF">A7A09_013900</name>
</gene>
<feature type="transmembrane region" description="Helical" evidence="1">
    <location>
        <begin position="38"/>
        <end position="60"/>
    </location>
</feature>
<dbReference type="EMBL" id="PXNQ02000008">
    <property type="protein sequence ID" value="RNF33993.1"/>
    <property type="molecule type" value="Genomic_DNA"/>
</dbReference>
<sequence>MSRLDYLSLASFFLTIPMGLYSYYALRSEDNFPISRPEAMGAILGQAALALVIGVFAALLSASITKSFRRSILPAWAISMGVITFVTYYKAFY</sequence>